<keyword evidence="1" id="KW-0472">Membrane</keyword>
<comment type="caution">
    <text evidence="2">The sequence shown here is derived from an EMBL/GenBank/DDBJ whole genome shotgun (WGS) entry which is preliminary data.</text>
</comment>
<organism evidence="2 3">
    <name type="scientific">Streptomyces albiaxialis</name>
    <dbReference type="NCBI Taxonomy" id="329523"/>
    <lineage>
        <taxon>Bacteria</taxon>
        <taxon>Bacillati</taxon>
        <taxon>Actinomycetota</taxon>
        <taxon>Actinomycetes</taxon>
        <taxon>Kitasatosporales</taxon>
        <taxon>Streptomycetaceae</taxon>
        <taxon>Streptomyces</taxon>
    </lineage>
</organism>
<dbReference type="Proteomes" id="UP001500016">
    <property type="component" value="Unassembled WGS sequence"/>
</dbReference>
<dbReference type="EMBL" id="BAAAPE010000015">
    <property type="protein sequence ID" value="GAA2092433.1"/>
    <property type="molecule type" value="Genomic_DNA"/>
</dbReference>
<dbReference type="RefSeq" id="WP_344532405.1">
    <property type="nucleotide sequence ID" value="NZ_BAAAPE010000015.1"/>
</dbReference>
<keyword evidence="1" id="KW-0812">Transmembrane</keyword>
<gene>
    <name evidence="2" type="ORF">GCM10009801_58930</name>
</gene>
<evidence type="ECO:0000313" key="3">
    <source>
        <dbReference type="Proteomes" id="UP001500016"/>
    </source>
</evidence>
<name>A0ABN2WHE9_9ACTN</name>
<keyword evidence="1" id="KW-1133">Transmembrane helix</keyword>
<evidence type="ECO:0008006" key="4">
    <source>
        <dbReference type="Google" id="ProtNLM"/>
    </source>
</evidence>
<sequence length="106" mass="11912">MTTSTLFLAVQWRPYSDEFTRLSFVGALVVLVGIWVYFRSKSPKYPDVQERVFRLLLVGMVIGGLVVPFALTEYPSGPWKLLVSVAAGCILLPLGVALLLLWKNRR</sequence>
<proteinExistence type="predicted"/>
<protein>
    <recommendedName>
        <fullName evidence="4">Integral membrane protein</fullName>
    </recommendedName>
</protein>
<keyword evidence="3" id="KW-1185">Reference proteome</keyword>
<reference evidence="2 3" key="1">
    <citation type="journal article" date="2019" name="Int. J. Syst. Evol. Microbiol.">
        <title>The Global Catalogue of Microorganisms (GCM) 10K type strain sequencing project: providing services to taxonomists for standard genome sequencing and annotation.</title>
        <authorList>
            <consortium name="The Broad Institute Genomics Platform"/>
            <consortium name="The Broad Institute Genome Sequencing Center for Infectious Disease"/>
            <person name="Wu L."/>
            <person name="Ma J."/>
        </authorList>
    </citation>
    <scope>NUCLEOTIDE SEQUENCE [LARGE SCALE GENOMIC DNA]</scope>
    <source>
        <strain evidence="2 3">JCM 15478</strain>
    </source>
</reference>
<feature type="transmembrane region" description="Helical" evidence="1">
    <location>
        <begin position="83"/>
        <end position="102"/>
    </location>
</feature>
<feature type="transmembrane region" description="Helical" evidence="1">
    <location>
        <begin position="20"/>
        <end position="40"/>
    </location>
</feature>
<feature type="transmembrane region" description="Helical" evidence="1">
    <location>
        <begin position="52"/>
        <end position="71"/>
    </location>
</feature>
<evidence type="ECO:0000313" key="2">
    <source>
        <dbReference type="EMBL" id="GAA2092433.1"/>
    </source>
</evidence>
<accession>A0ABN2WHE9</accession>
<evidence type="ECO:0000256" key="1">
    <source>
        <dbReference type="SAM" id="Phobius"/>
    </source>
</evidence>